<accession>A0A176RZX5</accession>
<feature type="non-terminal residue" evidence="2">
    <location>
        <position position="1"/>
    </location>
</feature>
<dbReference type="GO" id="GO:0006260">
    <property type="term" value="P:DNA replication"/>
    <property type="evidence" value="ECO:0007669"/>
    <property type="project" value="InterPro"/>
</dbReference>
<organism evidence="2 3">
    <name type="scientific">Candidatus Thiomargarita nelsonii</name>
    <dbReference type="NCBI Taxonomy" id="1003181"/>
    <lineage>
        <taxon>Bacteria</taxon>
        <taxon>Pseudomonadati</taxon>
        <taxon>Pseudomonadota</taxon>
        <taxon>Gammaproteobacteria</taxon>
        <taxon>Thiotrichales</taxon>
        <taxon>Thiotrichaceae</taxon>
        <taxon>Thiomargarita</taxon>
    </lineage>
</organism>
<dbReference type="EMBL" id="LUTY01001769">
    <property type="protein sequence ID" value="OAD21249.1"/>
    <property type="molecule type" value="Genomic_DNA"/>
</dbReference>
<comment type="caution">
    <text evidence="2">The sequence shown here is derived from an EMBL/GenBank/DDBJ whole genome shotgun (WGS) entry which is preliminary data.</text>
</comment>
<evidence type="ECO:0000313" key="3">
    <source>
        <dbReference type="Proteomes" id="UP000076962"/>
    </source>
</evidence>
<keyword evidence="3" id="KW-1185">Reference proteome</keyword>
<evidence type="ECO:0000313" key="2">
    <source>
        <dbReference type="EMBL" id="OAD21249.1"/>
    </source>
</evidence>
<feature type="domain" description="DNA polymerase III delta subunit C-terminal" evidence="1">
    <location>
        <begin position="49"/>
        <end position="159"/>
    </location>
</feature>
<gene>
    <name evidence="2" type="ORF">THIOM_002988</name>
</gene>
<dbReference type="InterPro" id="IPR015199">
    <property type="entry name" value="DNA_pol_III_delta_C"/>
</dbReference>
<dbReference type="Pfam" id="PF09115">
    <property type="entry name" value="DNApol3-delta_C"/>
    <property type="match status" value="1"/>
</dbReference>
<dbReference type="GO" id="GO:0003677">
    <property type="term" value="F:DNA binding"/>
    <property type="evidence" value="ECO:0007669"/>
    <property type="project" value="InterPro"/>
</dbReference>
<dbReference type="AlphaFoldDB" id="A0A176RZX5"/>
<dbReference type="Gene3D" id="1.20.272.10">
    <property type="match status" value="1"/>
</dbReference>
<name>A0A176RZX5_9GAMM</name>
<proteinExistence type="predicted"/>
<sequence length="166" mass="19139">LDFSRPDRKLVETWLRTRSNKREDELQLLLNLTAQAPLAALALAETDGMANRQTLFDNLINLPTNDPVHIAEIWSKMDAAQVLQWMLSWTMDIIRYASTAQTQYLVNQDHQESLQSLARQLNLHGLFELLELIQSAYQLVIRNANIKPQGLFESIAIAWLELRRSQ</sequence>
<evidence type="ECO:0000259" key="1">
    <source>
        <dbReference type="Pfam" id="PF09115"/>
    </source>
</evidence>
<dbReference type="GO" id="GO:0003887">
    <property type="term" value="F:DNA-directed DNA polymerase activity"/>
    <property type="evidence" value="ECO:0007669"/>
    <property type="project" value="InterPro"/>
</dbReference>
<dbReference type="Proteomes" id="UP000076962">
    <property type="component" value="Unassembled WGS sequence"/>
</dbReference>
<protein>
    <submittedName>
        <fullName evidence="2">DNA polymerase III, delta prime subunit</fullName>
    </submittedName>
</protein>
<reference evidence="2 3" key="1">
    <citation type="submission" date="2016-05" db="EMBL/GenBank/DDBJ databases">
        <title>Single-cell genome of chain-forming Candidatus Thiomargarita nelsonii and comparison to other large sulfur-oxidizing bacteria.</title>
        <authorList>
            <person name="Winkel M."/>
            <person name="Salman V."/>
            <person name="Woyke T."/>
            <person name="Schulz-Vogt H."/>
            <person name="Richter M."/>
            <person name="Flood B."/>
            <person name="Bailey J."/>
            <person name="Amann R."/>
            <person name="Mussmann M."/>
        </authorList>
    </citation>
    <scope>NUCLEOTIDE SEQUENCE [LARGE SCALE GENOMIC DNA]</scope>
    <source>
        <strain evidence="2 3">THI036</strain>
    </source>
</reference>
<dbReference type="GO" id="GO:0009360">
    <property type="term" value="C:DNA polymerase III complex"/>
    <property type="evidence" value="ECO:0007669"/>
    <property type="project" value="InterPro"/>
</dbReference>